<evidence type="ECO:0000259" key="3">
    <source>
        <dbReference type="SMART" id="SM00829"/>
    </source>
</evidence>
<dbReference type="PANTHER" id="PTHR48106">
    <property type="entry name" value="QUINONE OXIDOREDUCTASE PIG3-RELATED"/>
    <property type="match status" value="1"/>
</dbReference>
<dbReference type="SUPFAM" id="SSF51735">
    <property type="entry name" value="NAD(P)-binding Rossmann-fold domains"/>
    <property type="match status" value="1"/>
</dbReference>
<dbReference type="SMART" id="SM00829">
    <property type="entry name" value="PKS_ER"/>
    <property type="match status" value="1"/>
</dbReference>
<protein>
    <submittedName>
        <fullName evidence="4">Zinc-binding dehydrogenase</fullName>
    </submittedName>
</protein>
<dbReference type="Gene3D" id="3.40.50.720">
    <property type="entry name" value="NAD(P)-binding Rossmann-like Domain"/>
    <property type="match status" value="1"/>
</dbReference>
<evidence type="ECO:0000256" key="1">
    <source>
        <dbReference type="ARBA" id="ARBA00022857"/>
    </source>
</evidence>
<gene>
    <name evidence="4" type="ORF">GH885_17405</name>
</gene>
<dbReference type="InterPro" id="IPR013154">
    <property type="entry name" value="ADH-like_N"/>
</dbReference>
<organism evidence="4 5">
    <name type="scientific">Gracilibacillus thailandensis</name>
    <dbReference type="NCBI Taxonomy" id="563735"/>
    <lineage>
        <taxon>Bacteria</taxon>
        <taxon>Bacillati</taxon>
        <taxon>Bacillota</taxon>
        <taxon>Bacilli</taxon>
        <taxon>Bacillales</taxon>
        <taxon>Bacillaceae</taxon>
        <taxon>Gracilibacillus</taxon>
    </lineage>
</organism>
<dbReference type="Proteomes" id="UP000435187">
    <property type="component" value="Unassembled WGS sequence"/>
</dbReference>
<dbReference type="GO" id="GO:0016651">
    <property type="term" value="F:oxidoreductase activity, acting on NAD(P)H"/>
    <property type="evidence" value="ECO:0007669"/>
    <property type="project" value="TreeGrafter"/>
</dbReference>
<dbReference type="AlphaFoldDB" id="A0A6N7R4G7"/>
<dbReference type="GO" id="GO:0070402">
    <property type="term" value="F:NADPH binding"/>
    <property type="evidence" value="ECO:0007669"/>
    <property type="project" value="TreeGrafter"/>
</dbReference>
<evidence type="ECO:0000256" key="2">
    <source>
        <dbReference type="ARBA" id="ARBA00023002"/>
    </source>
</evidence>
<keyword evidence="1" id="KW-0521">NADP</keyword>
<dbReference type="InterPro" id="IPR020843">
    <property type="entry name" value="ER"/>
</dbReference>
<dbReference type="Pfam" id="PF13602">
    <property type="entry name" value="ADH_zinc_N_2"/>
    <property type="match status" value="1"/>
</dbReference>
<dbReference type="RefSeq" id="WP_153836611.1">
    <property type="nucleotide sequence ID" value="NZ_JBHUMW010000042.1"/>
</dbReference>
<sequence length="304" mass="32753">MKVAAFSNYGPAEVLHVMEVDDPQATNDKVRVRVKSAGIQPFDCAVRKGDWTPPGLTVKFPQVLGNEFSGVIDQVGKEVLGFEVGDEVLGWELMACYAEYVVVKADQIVKKPQQMTWEEAGVITASGQTAHTALQELGVGKGDTILIHAAAGGVGTFAAQIAQAWGATVIGTASEYNHDYLRSLGVVPVTYGDGLVNRVRSLALDGIDVALDAAGSEALIASIDIVENKDRIGTIVAFDLVEELGVRPIRSRRSTERLSELVNLYMKGKLTIHIRKSFPIDKVVEAHREVETGHGYGKVVLTID</sequence>
<keyword evidence="2" id="KW-0560">Oxidoreductase</keyword>
<dbReference type="Gene3D" id="3.90.180.10">
    <property type="entry name" value="Medium-chain alcohol dehydrogenases, catalytic domain"/>
    <property type="match status" value="1"/>
</dbReference>
<dbReference type="SUPFAM" id="SSF50129">
    <property type="entry name" value="GroES-like"/>
    <property type="match status" value="1"/>
</dbReference>
<accession>A0A6N7R4G7</accession>
<dbReference type="Pfam" id="PF08240">
    <property type="entry name" value="ADH_N"/>
    <property type="match status" value="1"/>
</dbReference>
<evidence type="ECO:0000313" key="4">
    <source>
        <dbReference type="EMBL" id="MRI68097.1"/>
    </source>
</evidence>
<reference evidence="4 5" key="1">
    <citation type="submission" date="2019-10" db="EMBL/GenBank/DDBJ databases">
        <title>Gracilibacillus salitolerans sp. nov., a moderate halophile isolated from a saline soil in northwest China.</title>
        <authorList>
            <person name="Gan L."/>
        </authorList>
    </citation>
    <scope>NUCLEOTIDE SEQUENCE [LARGE SCALE GENOMIC DNA]</scope>
    <source>
        <strain evidence="4 5">TP2-8</strain>
    </source>
</reference>
<comment type="caution">
    <text evidence="4">The sequence shown here is derived from an EMBL/GenBank/DDBJ whole genome shotgun (WGS) entry which is preliminary data.</text>
</comment>
<feature type="domain" description="Enoyl reductase (ER)" evidence="3">
    <location>
        <begin position="10"/>
        <end position="301"/>
    </location>
</feature>
<proteinExistence type="predicted"/>
<dbReference type="EMBL" id="WJEE01000050">
    <property type="protein sequence ID" value="MRI68097.1"/>
    <property type="molecule type" value="Genomic_DNA"/>
</dbReference>
<dbReference type="CDD" id="cd05289">
    <property type="entry name" value="MDR_like_2"/>
    <property type="match status" value="1"/>
</dbReference>
<dbReference type="InterPro" id="IPR011032">
    <property type="entry name" value="GroES-like_sf"/>
</dbReference>
<evidence type="ECO:0000313" key="5">
    <source>
        <dbReference type="Proteomes" id="UP000435187"/>
    </source>
</evidence>
<name>A0A6N7R4G7_9BACI</name>
<keyword evidence="5" id="KW-1185">Reference proteome</keyword>
<dbReference type="InterPro" id="IPR036291">
    <property type="entry name" value="NAD(P)-bd_dom_sf"/>
</dbReference>